<name>U4VAU4_9HYPH</name>
<gene>
    <name evidence="1" type="ORF">Q644_19915</name>
</gene>
<accession>U4VAU4</accession>
<sequence>MRLFPRMEALEHEIAGLVKKTTGNFMNLVDFRI</sequence>
<protein>
    <submittedName>
        <fullName evidence="1">Uncharacterized protein</fullName>
    </submittedName>
</protein>
<evidence type="ECO:0000313" key="2">
    <source>
        <dbReference type="Proteomes" id="UP000016842"/>
    </source>
</evidence>
<organism evidence="1 2">
    <name type="scientific">Brucella intermedia 229E</name>
    <dbReference type="NCBI Taxonomy" id="1337887"/>
    <lineage>
        <taxon>Bacteria</taxon>
        <taxon>Pseudomonadati</taxon>
        <taxon>Pseudomonadota</taxon>
        <taxon>Alphaproteobacteria</taxon>
        <taxon>Hyphomicrobiales</taxon>
        <taxon>Brucellaceae</taxon>
        <taxon>Brucella/Ochrobactrum group</taxon>
        <taxon>Brucella</taxon>
    </lineage>
</organism>
<reference evidence="1 2" key="1">
    <citation type="journal article" date="2014" name="FEMS Microbiol. Lett.">
        <title>Genome sequencing analysis reveals virulence-related gene content of Ochrobactrum intermedium strain 229E, a urease-positive strain isolated from the human gastric niche.</title>
        <authorList>
            <person name="Kulkarni G.J."/>
            <person name="Shetty S."/>
            <person name="Dharne M.S."/>
            <person name="Shouche Y.S."/>
        </authorList>
    </citation>
    <scope>NUCLEOTIDE SEQUENCE [LARGE SCALE GENOMIC DNA]</scope>
    <source>
        <strain evidence="1 2">229E</strain>
    </source>
</reference>
<dbReference type="EMBL" id="ASXJ01000132">
    <property type="protein sequence ID" value="ERM01779.1"/>
    <property type="molecule type" value="Genomic_DNA"/>
</dbReference>
<evidence type="ECO:0000313" key="1">
    <source>
        <dbReference type="EMBL" id="ERM01779.1"/>
    </source>
</evidence>
<proteinExistence type="predicted"/>
<dbReference type="Proteomes" id="UP000016842">
    <property type="component" value="Unassembled WGS sequence"/>
</dbReference>
<dbReference type="AlphaFoldDB" id="U4VAU4"/>
<comment type="caution">
    <text evidence="1">The sequence shown here is derived from an EMBL/GenBank/DDBJ whole genome shotgun (WGS) entry which is preliminary data.</text>
</comment>